<dbReference type="InterPro" id="IPR001849">
    <property type="entry name" value="PH_domain"/>
</dbReference>
<gene>
    <name evidence="2" type="ORF">Poli38472_003347</name>
</gene>
<comment type="caution">
    <text evidence="2">The sequence shown here is derived from an EMBL/GenBank/DDBJ whole genome shotgun (WGS) entry which is preliminary data.</text>
</comment>
<dbReference type="PROSITE" id="PS50003">
    <property type="entry name" value="PH_DOMAIN"/>
    <property type="match status" value="1"/>
</dbReference>
<keyword evidence="3" id="KW-1185">Reference proteome</keyword>
<dbReference type="Gene3D" id="2.30.29.30">
    <property type="entry name" value="Pleckstrin-homology domain (PH domain)/Phosphotyrosine-binding domain (PTB)"/>
    <property type="match status" value="1"/>
</dbReference>
<dbReference type="SUPFAM" id="SSF50729">
    <property type="entry name" value="PH domain-like"/>
    <property type="match status" value="1"/>
</dbReference>
<dbReference type="OrthoDB" id="69533at2759"/>
<evidence type="ECO:0000313" key="2">
    <source>
        <dbReference type="EMBL" id="TMW57422.1"/>
    </source>
</evidence>
<organism evidence="2 3">
    <name type="scientific">Pythium oligandrum</name>
    <name type="common">Mycoparasitic fungus</name>
    <dbReference type="NCBI Taxonomy" id="41045"/>
    <lineage>
        <taxon>Eukaryota</taxon>
        <taxon>Sar</taxon>
        <taxon>Stramenopiles</taxon>
        <taxon>Oomycota</taxon>
        <taxon>Peronosporomycetes</taxon>
        <taxon>Pythiales</taxon>
        <taxon>Pythiaceae</taxon>
        <taxon>Pythium</taxon>
    </lineage>
</organism>
<evidence type="ECO:0000259" key="1">
    <source>
        <dbReference type="PROSITE" id="PS50003"/>
    </source>
</evidence>
<dbReference type="Proteomes" id="UP000794436">
    <property type="component" value="Unassembled WGS sequence"/>
</dbReference>
<dbReference type="InterPro" id="IPR011993">
    <property type="entry name" value="PH-like_dom_sf"/>
</dbReference>
<sequence>MGNSLNCLEQCRPHQEQQQRLLVLQQGAHFKRKKYLLGIASGTEKINLRLSNDERRLLWKPVEGQKGPTSISVDDVHLIKVQGSTAFTVVSRKGDTLLDLEAENEELRDLWVTNLQLLCEDSEDVEVSAESAAAGSKFRKMVEERSKKQAYWAQRTQELEDRKKEAEERKKQFAGAGMKYTANAMINRSTS</sequence>
<feature type="domain" description="PH" evidence="1">
    <location>
        <begin position="22"/>
        <end position="120"/>
    </location>
</feature>
<name>A0A8K1FF89_PYTOL</name>
<dbReference type="EMBL" id="SPLM01000144">
    <property type="protein sequence ID" value="TMW57422.1"/>
    <property type="molecule type" value="Genomic_DNA"/>
</dbReference>
<protein>
    <recommendedName>
        <fullName evidence="1">PH domain-containing protein</fullName>
    </recommendedName>
</protein>
<reference evidence="2" key="1">
    <citation type="submission" date="2019-03" db="EMBL/GenBank/DDBJ databases">
        <title>Long read genome sequence of the mycoparasitic Pythium oligandrum ATCC 38472 isolated from sugarbeet rhizosphere.</title>
        <authorList>
            <person name="Gaulin E."/>
        </authorList>
    </citation>
    <scope>NUCLEOTIDE SEQUENCE</scope>
    <source>
        <strain evidence="2">ATCC 38472_TT</strain>
    </source>
</reference>
<proteinExistence type="predicted"/>
<evidence type="ECO:0000313" key="3">
    <source>
        <dbReference type="Proteomes" id="UP000794436"/>
    </source>
</evidence>
<accession>A0A8K1FF89</accession>
<dbReference type="AlphaFoldDB" id="A0A8K1FF89"/>